<evidence type="ECO:0000313" key="2">
    <source>
        <dbReference type="EMBL" id="KAF2745867.1"/>
    </source>
</evidence>
<accession>A0A6A6V9M1</accession>
<keyword evidence="3" id="KW-1185">Reference proteome</keyword>
<gene>
    <name evidence="2" type="ORF">M011DRAFT_123960</name>
</gene>
<sequence length="352" mass="38085">MTGRLKKSPLLDTSRAASVLGTRRRIGESATATRQHGTYIWATRNEQPAARCVSTGKPHCSNPSLRARITALHTVHMSTHTLHTIPSTSPLPGPSHVAGRHTATRQQPSPLSAVSHDTRVEQTVMLLICRLLPCAWQAVCRPDAAKRSPRPSPGEREAHRASPAMAVPQSVARRRLTLTSRTSSSVCVVADTRPPGTTITATALDISSFASFRPSIIPHPLADGLRRPLVLVIRLWPGQLDRSAFAPASGRGRPKRPKGPKPSSCWPASTAGPRGRSALVCSQRDAVSGCGMHTNRASAYPHTPGTRAVRLFLEGWQHLTALSHHDEVWNKYSCADCTSYSSYSKDIASQNQ</sequence>
<dbReference type="EMBL" id="MU006580">
    <property type="protein sequence ID" value="KAF2745867.1"/>
    <property type="molecule type" value="Genomic_DNA"/>
</dbReference>
<dbReference type="AlphaFoldDB" id="A0A6A6V9M1"/>
<organism evidence="2 3">
    <name type="scientific">Sporormia fimetaria CBS 119925</name>
    <dbReference type="NCBI Taxonomy" id="1340428"/>
    <lineage>
        <taxon>Eukaryota</taxon>
        <taxon>Fungi</taxon>
        <taxon>Dikarya</taxon>
        <taxon>Ascomycota</taxon>
        <taxon>Pezizomycotina</taxon>
        <taxon>Dothideomycetes</taxon>
        <taxon>Pleosporomycetidae</taxon>
        <taxon>Pleosporales</taxon>
        <taxon>Sporormiaceae</taxon>
        <taxon>Sporormia</taxon>
    </lineage>
</organism>
<feature type="region of interest" description="Disordered" evidence="1">
    <location>
        <begin position="244"/>
        <end position="275"/>
    </location>
</feature>
<feature type="region of interest" description="Disordered" evidence="1">
    <location>
        <begin position="82"/>
        <end position="115"/>
    </location>
</feature>
<name>A0A6A6V9M1_9PLEO</name>
<evidence type="ECO:0000313" key="3">
    <source>
        <dbReference type="Proteomes" id="UP000799440"/>
    </source>
</evidence>
<dbReference type="Proteomes" id="UP000799440">
    <property type="component" value="Unassembled WGS sequence"/>
</dbReference>
<reference evidence="2" key="1">
    <citation type="journal article" date="2020" name="Stud. Mycol.">
        <title>101 Dothideomycetes genomes: a test case for predicting lifestyles and emergence of pathogens.</title>
        <authorList>
            <person name="Haridas S."/>
            <person name="Albert R."/>
            <person name="Binder M."/>
            <person name="Bloem J."/>
            <person name="Labutti K."/>
            <person name="Salamov A."/>
            <person name="Andreopoulos B."/>
            <person name="Baker S."/>
            <person name="Barry K."/>
            <person name="Bills G."/>
            <person name="Bluhm B."/>
            <person name="Cannon C."/>
            <person name="Castanera R."/>
            <person name="Culley D."/>
            <person name="Daum C."/>
            <person name="Ezra D."/>
            <person name="Gonzalez J."/>
            <person name="Henrissat B."/>
            <person name="Kuo A."/>
            <person name="Liang C."/>
            <person name="Lipzen A."/>
            <person name="Lutzoni F."/>
            <person name="Magnuson J."/>
            <person name="Mondo S."/>
            <person name="Nolan M."/>
            <person name="Ohm R."/>
            <person name="Pangilinan J."/>
            <person name="Park H.-J."/>
            <person name="Ramirez L."/>
            <person name="Alfaro M."/>
            <person name="Sun H."/>
            <person name="Tritt A."/>
            <person name="Yoshinaga Y."/>
            <person name="Zwiers L.-H."/>
            <person name="Turgeon B."/>
            <person name="Goodwin S."/>
            <person name="Spatafora J."/>
            <person name="Crous P."/>
            <person name="Grigoriev I."/>
        </authorList>
    </citation>
    <scope>NUCLEOTIDE SEQUENCE</scope>
    <source>
        <strain evidence="2">CBS 119925</strain>
    </source>
</reference>
<protein>
    <submittedName>
        <fullName evidence="2">Uncharacterized protein</fullName>
    </submittedName>
</protein>
<evidence type="ECO:0000256" key="1">
    <source>
        <dbReference type="SAM" id="MobiDB-lite"/>
    </source>
</evidence>
<proteinExistence type="predicted"/>
<feature type="region of interest" description="Disordered" evidence="1">
    <location>
        <begin position="143"/>
        <end position="172"/>
    </location>
</feature>